<feature type="transmembrane region" description="Helical" evidence="1">
    <location>
        <begin position="76"/>
        <end position="100"/>
    </location>
</feature>
<evidence type="ECO:0000313" key="2">
    <source>
        <dbReference type="EMBL" id="PSR76387.1"/>
    </source>
</evidence>
<reference evidence="2 3" key="1">
    <citation type="submission" date="2018-02" db="EMBL/GenBank/DDBJ databases">
        <title>Genome sequence of the basidiomycete white-rot fungus Phlebia centrifuga.</title>
        <authorList>
            <person name="Granchi Z."/>
            <person name="Peng M."/>
            <person name="de Vries R.P."/>
            <person name="Hilden K."/>
            <person name="Makela M.R."/>
            <person name="Grigoriev I."/>
            <person name="Riley R."/>
        </authorList>
    </citation>
    <scope>NUCLEOTIDE SEQUENCE [LARGE SCALE GENOMIC DNA]</scope>
    <source>
        <strain evidence="2 3">FBCC195</strain>
    </source>
</reference>
<keyword evidence="1" id="KW-0472">Membrane</keyword>
<evidence type="ECO:0000313" key="3">
    <source>
        <dbReference type="Proteomes" id="UP000186601"/>
    </source>
</evidence>
<dbReference type="EMBL" id="MLYV02000847">
    <property type="protein sequence ID" value="PSR76387.1"/>
    <property type="molecule type" value="Genomic_DNA"/>
</dbReference>
<proteinExistence type="predicted"/>
<dbReference type="OrthoDB" id="2637653at2759"/>
<comment type="caution">
    <text evidence="2">The sequence shown here is derived from an EMBL/GenBank/DDBJ whole genome shotgun (WGS) entry which is preliminary data.</text>
</comment>
<dbReference type="STRING" id="98765.A0A2R6NTJ0"/>
<gene>
    <name evidence="2" type="ORF">PHLCEN_2v8483</name>
</gene>
<organism evidence="2 3">
    <name type="scientific">Hermanssonia centrifuga</name>
    <dbReference type="NCBI Taxonomy" id="98765"/>
    <lineage>
        <taxon>Eukaryota</taxon>
        <taxon>Fungi</taxon>
        <taxon>Dikarya</taxon>
        <taxon>Basidiomycota</taxon>
        <taxon>Agaricomycotina</taxon>
        <taxon>Agaricomycetes</taxon>
        <taxon>Polyporales</taxon>
        <taxon>Meruliaceae</taxon>
        <taxon>Hermanssonia</taxon>
    </lineage>
</organism>
<keyword evidence="3" id="KW-1185">Reference proteome</keyword>
<accession>A0A2R6NTJ0</accession>
<dbReference type="AlphaFoldDB" id="A0A2R6NTJ0"/>
<protein>
    <submittedName>
        <fullName evidence="2">Uncharacterized protein</fullName>
    </submittedName>
</protein>
<evidence type="ECO:0000256" key="1">
    <source>
        <dbReference type="SAM" id="Phobius"/>
    </source>
</evidence>
<keyword evidence="1" id="KW-0812">Transmembrane</keyword>
<keyword evidence="1" id="KW-1133">Transmembrane helix</keyword>
<dbReference type="Proteomes" id="UP000186601">
    <property type="component" value="Unassembled WGS sequence"/>
</dbReference>
<sequence length="122" mass="13564">MAGPSAQDVDFTTDKMAVNMAAGNPAFNYKQIHRAALSWLVWDTVIHFDVEQHPANEEKSRSSLPSVYVLFNQNKFILGAMITLFIGEIAMMITVLAIVLPRMSFGTDCLVAAAPSFFMAYW</sequence>
<name>A0A2R6NTJ0_9APHY</name>